<keyword evidence="1" id="KW-0378">Hydrolase</keyword>
<sequence>MKRVLKTIGKILLGITAVSLIVCVYFYARFKPVERPVWGVSFSVPHAQYLGLDYKQVYSELLNDLGVKNLRLMAYWENIEPKQGKFDFSEIDYLVEEAGRSGAEVILVVGHKQPRWPECHHPDWYENLNENQKQEAVLNMLGNAVNHFKNYSNIKYWQVENEPFFDYGRNCPTISKEFLAKEVALVKSLDPRPVVITDSGEKGWWPRAAQSADILGSTMYRTVNNPRWGGYITYPIPAAWYRIQAGMAQSFSGIRSVIGSELQTEPWFEQDVRDTPVARQIELMGSQKLRDNINYASKTGFSEHYLWGAEWWYYMKEQGHPEILETMRSLFK</sequence>
<evidence type="ECO:0000313" key="6">
    <source>
        <dbReference type="EMBL" id="PIR96611.1"/>
    </source>
</evidence>
<proteinExistence type="predicted"/>
<keyword evidence="2" id="KW-0119">Carbohydrate metabolism</keyword>
<keyword evidence="3" id="KW-0624">Polysaccharide degradation</keyword>
<dbReference type="GO" id="GO:0004553">
    <property type="term" value="F:hydrolase activity, hydrolyzing O-glycosyl compounds"/>
    <property type="evidence" value="ECO:0007669"/>
    <property type="project" value="InterPro"/>
</dbReference>
<protein>
    <recommendedName>
        <fullName evidence="5">GH10 domain-containing protein</fullName>
    </recommendedName>
</protein>
<dbReference type="Proteomes" id="UP000230922">
    <property type="component" value="Unassembled WGS sequence"/>
</dbReference>
<gene>
    <name evidence="6" type="ORF">COT92_00255</name>
</gene>
<evidence type="ECO:0000313" key="7">
    <source>
        <dbReference type="Proteomes" id="UP000230922"/>
    </source>
</evidence>
<evidence type="ECO:0000259" key="5">
    <source>
        <dbReference type="Pfam" id="PF00331"/>
    </source>
</evidence>
<dbReference type="AlphaFoldDB" id="A0A2H0VC10"/>
<feature type="transmembrane region" description="Helical" evidence="4">
    <location>
        <begin position="7"/>
        <end position="28"/>
    </location>
</feature>
<organism evidence="6 7">
    <name type="scientific">Candidatus Doudnabacteria bacterium CG10_big_fil_rev_8_21_14_0_10_42_18</name>
    <dbReference type="NCBI Taxonomy" id="1974552"/>
    <lineage>
        <taxon>Bacteria</taxon>
        <taxon>Candidatus Doudnaibacteriota</taxon>
    </lineage>
</organism>
<name>A0A2H0VC10_9BACT</name>
<accession>A0A2H0VC10</accession>
<evidence type="ECO:0000256" key="3">
    <source>
        <dbReference type="ARBA" id="ARBA00023326"/>
    </source>
</evidence>
<dbReference type="GO" id="GO:0000272">
    <property type="term" value="P:polysaccharide catabolic process"/>
    <property type="evidence" value="ECO:0007669"/>
    <property type="project" value="UniProtKB-KW"/>
</dbReference>
<keyword evidence="4" id="KW-1133">Transmembrane helix</keyword>
<dbReference type="SUPFAM" id="SSF51445">
    <property type="entry name" value="(Trans)glycosidases"/>
    <property type="match status" value="1"/>
</dbReference>
<dbReference type="InterPro" id="IPR001000">
    <property type="entry name" value="GH10_dom"/>
</dbReference>
<comment type="caution">
    <text evidence="6">The sequence shown here is derived from an EMBL/GenBank/DDBJ whole genome shotgun (WGS) entry which is preliminary data.</text>
</comment>
<dbReference type="EMBL" id="PFAK01000003">
    <property type="protein sequence ID" value="PIR96611.1"/>
    <property type="molecule type" value="Genomic_DNA"/>
</dbReference>
<dbReference type="Gene3D" id="3.20.20.80">
    <property type="entry name" value="Glycosidases"/>
    <property type="match status" value="1"/>
</dbReference>
<dbReference type="Pfam" id="PF00331">
    <property type="entry name" value="Glyco_hydro_10"/>
    <property type="match status" value="1"/>
</dbReference>
<evidence type="ECO:0000256" key="2">
    <source>
        <dbReference type="ARBA" id="ARBA00023277"/>
    </source>
</evidence>
<reference evidence="7" key="1">
    <citation type="submission" date="2017-09" db="EMBL/GenBank/DDBJ databases">
        <title>Depth-based differentiation of microbial function through sediment-hosted aquifers and enrichment of novel symbionts in the deep terrestrial subsurface.</title>
        <authorList>
            <person name="Probst A.J."/>
            <person name="Ladd B."/>
            <person name="Jarett J.K."/>
            <person name="Geller-Mcgrath D.E."/>
            <person name="Sieber C.M.K."/>
            <person name="Emerson J.B."/>
            <person name="Anantharaman K."/>
            <person name="Thomas B.C."/>
            <person name="Malmstrom R."/>
            <person name="Stieglmeier M."/>
            <person name="Klingl A."/>
            <person name="Woyke T."/>
            <person name="Ryan C.M."/>
            <person name="Banfield J.F."/>
        </authorList>
    </citation>
    <scope>NUCLEOTIDE SEQUENCE [LARGE SCALE GENOMIC DNA]</scope>
</reference>
<dbReference type="InterPro" id="IPR017853">
    <property type="entry name" value="GH"/>
</dbReference>
<evidence type="ECO:0000256" key="4">
    <source>
        <dbReference type="SAM" id="Phobius"/>
    </source>
</evidence>
<keyword evidence="4" id="KW-0812">Transmembrane</keyword>
<feature type="domain" description="GH10" evidence="5">
    <location>
        <begin position="55"/>
        <end position="168"/>
    </location>
</feature>
<evidence type="ECO:0000256" key="1">
    <source>
        <dbReference type="ARBA" id="ARBA00022801"/>
    </source>
</evidence>
<keyword evidence="4" id="KW-0472">Membrane</keyword>